<dbReference type="OrthoDB" id="3064066at2759"/>
<organism evidence="2 3">
    <name type="scientific">Mycena sanguinolenta</name>
    <dbReference type="NCBI Taxonomy" id="230812"/>
    <lineage>
        <taxon>Eukaryota</taxon>
        <taxon>Fungi</taxon>
        <taxon>Dikarya</taxon>
        <taxon>Basidiomycota</taxon>
        <taxon>Agaricomycotina</taxon>
        <taxon>Agaricomycetes</taxon>
        <taxon>Agaricomycetidae</taxon>
        <taxon>Agaricales</taxon>
        <taxon>Marasmiineae</taxon>
        <taxon>Mycenaceae</taxon>
        <taxon>Mycena</taxon>
    </lineage>
</organism>
<evidence type="ECO:0000313" key="3">
    <source>
        <dbReference type="Proteomes" id="UP000623467"/>
    </source>
</evidence>
<feature type="region of interest" description="Disordered" evidence="1">
    <location>
        <begin position="76"/>
        <end position="165"/>
    </location>
</feature>
<comment type="caution">
    <text evidence="2">The sequence shown here is derived from an EMBL/GenBank/DDBJ whole genome shotgun (WGS) entry which is preliminary data.</text>
</comment>
<gene>
    <name evidence="2" type="ORF">MSAN_01112300</name>
</gene>
<evidence type="ECO:0000313" key="2">
    <source>
        <dbReference type="EMBL" id="KAF7360830.1"/>
    </source>
</evidence>
<keyword evidence="3" id="KW-1185">Reference proteome</keyword>
<protein>
    <submittedName>
        <fullName evidence="2">Uncharacterized protein</fullName>
    </submittedName>
</protein>
<dbReference type="AlphaFoldDB" id="A0A8H6YMY7"/>
<reference evidence="2" key="1">
    <citation type="submission" date="2020-05" db="EMBL/GenBank/DDBJ databases">
        <title>Mycena genomes resolve the evolution of fungal bioluminescence.</title>
        <authorList>
            <person name="Tsai I.J."/>
        </authorList>
    </citation>
    <scope>NUCLEOTIDE SEQUENCE</scope>
    <source>
        <strain evidence="2">160909Yilan</strain>
    </source>
</reference>
<accession>A0A8H6YMY7</accession>
<dbReference type="EMBL" id="JACAZH010000008">
    <property type="protein sequence ID" value="KAF7360830.1"/>
    <property type="molecule type" value="Genomic_DNA"/>
</dbReference>
<sequence length="268" mass="30000">MSTIPPPSLIPRQHLDFVSVSPFVWTLCPGTFDYASQRPSPEAVKVPRSFHLGTFDDALTWRVALGLFVTAVRRRTSPVPAGPPPRRSETLSDLDCPSYQPRTPQDRGRPLPPTRPVVSRKRRRSKTPSGPPRLRSASPSGPPALKRSRTVATKNMPPPPAIVPKASPQKALIMAWLKDGSPPIRIHLTPDESGFITLSEHKIHLVELELEQQCALEKYGPLRDGSMGWQCLPWDAPVYAEVRRVIVLRYAEVKDLHKWDAYLPHLGY</sequence>
<dbReference type="Proteomes" id="UP000623467">
    <property type="component" value="Unassembled WGS sequence"/>
</dbReference>
<name>A0A8H6YMY7_9AGAR</name>
<proteinExistence type="predicted"/>
<evidence type="ECO:0000256" key="1">
    <source>
        <dbReference type="SAM" id="MobiDB-lite"/>
    </source>
</evidence>